<evidence type="ECO:0000259" key="5">
    <source>
        <dbReference type="Pfam" id="PF04542"/>
    </source>
</evidence>
<dbReference type="GO" id="GO:0006352">
    <property type="term" value="P:DNA-templated transcription initiation"/>
    <property type="evidence" value="ECO:0007669"/>
    <property type="project" value="InterPro"/>
</dbReference>
<dbReference type="SUPFAM" id="SSF88946">
    <property type="entry name" value="Sigma2 domain of RNA polymerase sigma factors"/>
    <property type="match status" value="1"/>
</dbReference>
<dbReference type="InterPro" id="IPR036388">
    <property type="entry name" value="WH-like_DNA-bd_sf"/>
</dbReference>
<dbReference type="GO" id="GO:0016987">
    <property type="term" value="F:sigma factor activity"/>
    <property type="evidence" value="ECO:0007669"/>
    <property type="project" value="UniProtKB-KW"/>
</dbReference>
<reference evidence="6 7" key="1">
    <citation type="journal article" date="2013" name="Genome Announc.">
        <title>Draft Genome Sequence of Indibacter alkaliphilus Strain LW1T, Isolated from Lonar Lake, a Haloalkaline Lake in the Buldana District of Maharashtra, India.</title>
        <authorList>
            <person name="Singh A."/>
            <person name="Kumar Jangir P."/>
            <person name="Sharma R."/>
            <person name="Singh A."/>
            <person name="Kumar Pinnaka A."/>
            <person name="Shivaji S."/>
        </authorList>
    </citation>
    <scope>NUCLEOTIDE SEQUENCE [LARGE SCALE GENOMIC DNA]</scope>
    <source>
        <strain evidence="7">CCUG 57479 / KCTC 22604 / LW1</strain>
    </source>
</reference>
<dbReference type="Proteomes" id="UP000006073">
    <property type="component" value="Unassembled WGS sequence"/>
</dbReference>
<dbReference type="Pfam" id="PF04542">
    <property type="entry name" value="Sigma70_r2"/>
    <property type="match status" value="1"/>
</dbReference>
<evidence type="ECO:0000256" key="1">
    <source>
        <dbReference type="ARBA" id="ARBA00010641"/>
    </source>
</evidence>
<dbReference type="InterPro" id="IPR014284">
    <property type="entry name" value="RNA_pol_sigma-70_dom"/>
</dbReference>
<dbReference type="InterPro" id="IPR007627">
    <property type="entry name" value="RNA_pol_sigma70_r2"/>
</dbReference>
<dbReference type="SUPFAM" id="SSF88659">
    <property type="entry name" value="Sigma3 and sigma4 domains of RNA polymerase sigma factors"/>
    <property type="match status" value="1"/>
</dbReference>
<evidence type="ECO:0000256" key="3">
    <source>
        <dbReference type="ARBA" id="ARBA00023082"/>
    </source>
</evidence>
<dbReference type="EMBL" id="ALWO02000054">
    <property type="protein sequence ID" value="EOZ91584.1"/>
    <property type="molecule type" value="Genomic_DNA"/>
</dbReference>
<dbReference type="OrthoDB" id="1097528at2"/>
<proteinExistence type="inferred from homology"/>
<organism evidence="6 7">
    <name type="scientific">Indibacter alkaliphilus (strain CCUG 57479 / KCTC 22604 / LW1)</name>
    <dbReference type="NCBI Taxonomy" id="1189612"/>
    <lineage>
        <taxon>Bacteria</taxon>
        <taxon>Pseudomonadati</taxon>
        <taxon>Bacteroidota</taxon>
        <taxon>Cytophagia</taxon>
        <taxon>Cytophagales</taxon>
        <taxon>Cyclobacteriaceae</taxon>
    </lineage>
</organism>
<sequence>MKTDTDSHLLFKIKKGDSKAFDSLFYKYWDPLFSAAFTRLKSQDLAKDVVQDVFIDLWKRKESLEIKRSLEVYLFTAVKYGVFKALDSSREYEELQERQRVDTFSSDSILELDELYSIIESKLDLLPISSAEIFRMYKYKGLTAVEIAGLKGMAPQSVHNSIQKTLNFLRSELKEYSPLIIFAILNIKA</sequence>
<gene>
    <name evidence="6" type="ORF">A33Q_4652</name>
</gene>
<accession>S2CYE2</accession>
<comment type="similarity">
    <text evidence="1">Belongs to the sigma-70 factor family. ECF subfamily.</text>
</comment>
<name>S2CYE2_INDAL</name>
<dbReference type="PANTHER" id="PTHR43133:SF46">
    <property type="entry name" value="RNA POLYMERASE SIGMA-70 FACTOR ECF SUBFAMILY"/>
    <property type="match status" value="1"/>
</dbReference>
<keyword evidence="3" id="KW-0731">Sigma factor</keyword>
<feature type="domain" description="RNA polymerase sigma-70 region 2" evidence="5">
    <location>
        <begin position="28"/>
        <end position="80"/>
    </location>
</feature>
<evidence type="ECO:0000313" key="7">
    <source>
        <dbReference type="Proteomes" id="UP000006073"/>
    </source>
</evidence>
<dbReference type="NCBIfam" id="TIGR02937">
    <property type="entry name" value="sigma70-ECF"/>
    <property type="match status" value="1"/>
</dbReference>
<dbReference type="RefSeq" id="WP_009035488.1">
    <property type="nucleotide sequence ID" value="NZ_ALWO02000054.1"/>
</dbReference>
<keyword evidence="4" id="KW-0804">Transcription</keyword>
<dbReference type="AlphaFoldDB" id="S2CYE2"/>
<evidence type="ECO:0000313" key="6">
    <source>
        <dbReference type="EMBL" id="EOZ91584.1"/>
    </source>
</evidence>
<protein>
    <submittedName>
        <fullName evidence="6">RNA polymerase ECF-type sigma factor</fullName>
    </submittedName>
</protein>
<dbReference type="STRING" id="1189612.A33Q_4652"/>
<dbReference type="InterPro" id="IPR013325">
    <property type="entry name" value="RNA_pol_sigma_r2"/>
</dbReference>
<keyword evidence="7" id="KW-1185">Reference proteome</keyword>
<dbReference type="PANTHER" id="PTHR43133">
    <property type="entry name" value="RNA POLYMERASE ECF-TYPE SIGMA FACTO"/>
    <property type="match status" value="1"/>
</dbReference>
<dbReference type="eggNOG" id="COG1595">
    <property type="taxonomic scope" value="Bacteria"/>
</dbReference>
<dbReference type="InterPro" id="IPR013324">
    <property type="entry name" value="RNA_pol_sigma_r3/r4-like"/>
</dbReference>
<comment type="caution">
    <text evidence="6">The sequence shown here is derived from an EMBL/GenBank/DDBJ whole genome shotgun (WGS) entry which is preliminary data.</text>
</comment>
<dbReference type="Gene3D" id="1.10.1740.10">
    <property type="match status" value="1"/>
</dbReference>
<dbReference type="InterPro" id="IPR039425">
    <property type="entry name" value="RNA_pol_sigma-70-like"/>
</dbReference>
<evidence type="ECO:0000256" key="4">
    <source>
        <dbReference type="ARBA" id="ARBA00023163"/>
    </source>
</evidence>
<evidence type="ECO:0000256" key="2">
    <source>
        <dbReference type="ARBA" id="ARBA00023015"/>
    </source>
</evidence>
<keyword evidence="2" id="KW-0805">Transcription regulation</keyword>
<dbReference type="Gene3D" id="1.10.10.10">
    <property type="entry name" value="Winged helix-like DNA-binding domain superfamily/Winged helix DNA-binding domain"/>
    <property type="match status" value="1"/>
</dbReference>